<protein>
    <submittedName>
        <fullName evidence="1">Uncharacterized protein</fullName>
    </submittedName>
</protein>
<name>A0ABY8NTY0_9GAMM</name>
<proteinExistence type="predicted"/>
<dbReference type="EMBL" id="CP123524">
    <property type="protein sequence ID" value="WGM07903.1"/>
    <property type="molecule type" value="Genomic_DNA"/>
</dbReference>
<sequence length="172" mass="19392">MVVDILGSIDTAWRRSGIKVLDNFYNLLGYDAKILIAPVYCTQTSVTAELAAYADKLKAIAYVDAPIGNTFAQAIAGGDHLEPVVQRLHQRRAFLFPERQTRLRRTAKSVTCDSVHLNLSGHYHLRIDDDLTDVLHWELTHLMTEPSKKLLSNVQSNRKIAFSKKNCSKQDL</sequence>
<reference evidence="1" key="1">
    <citation type="submission" date="2023-04" db="EMBL/GenBank/DDBJ databases">
        <title>Genome dynamics across the evolutionary transition to endosymbiosis.</title>
        <authorList>
            <person name="Siozios S."/>
            <person name="Nadal-Jimenez P."/>
            <person name="Azagi T."/>
            <person name="Sprong H."/>
            <person name="Frost C.L."/>
            <person name="Parratt S.R."/>
            <person name="Taylor G."/>
            <person name="Brettell L."/>
            <person name="Lew K.C."/>
            <person name="Croft L."/>
            <person name="King K.C."/>
            <person name="Brockhurst M.A."/>
            <person name="Hypsa V."/>
            <person name="Novakova E."/>
            <person name="Darby A.C."/>
            <person name="Hurst G.D.D."/>
        </authorList>
    </citation>
    <scope>NUCLEOTIDE SEQUENCE</scope>
    <source>
        <strain evidence="1">ANv_CAN</strain>
        <plasmid evidence="1">paNv_CAN1</plasmid>
    </source>
</reference>
<keyword evidence="2" id="KW-1185">Reference proteome</keyword>
<evidence type="ECO:0000313" key="2">
    <source>
        <dbReference type="Proteomes" id="UP001177592"/>
    </source>
</evidence>
<dbReference type="GeneID" id="39751943"/>
<keyword evidence="1" id="KW-0614">Plasmid</keyword>
<accession>A0ABY8NTY0</accession>
<evidence type="ECO:0000313" key="1">
    <source>
        <dbReference type="EMBL" id="WGM07903.1"/>
    </source>
</evidence>
<dbReference type="RefSeq" id="WP_026824309.1">
    <property type="nucleotide sequence ID" value="NZ_CP038614.1"/>
</dbReference>
<gene>
    <name evidence="1" type="ORF">QE258_21780</name>
</gene>
<organism evidence="1 2">
    <name type="scientific">Arsenophonus nasoniae</name>
    <name type="common">son-killer infecting Nasonia vitripennis</name>
    <dbReference type="NCBI Taxonomy" id="638"/>
    <lineage>
        <taxon>Bacteria</taxon>
        <taxon>Pseudomonadati</taxon>
        <taxon>Pseudomonadota</taxon>
        <taxon>Gammaproteobacteria</taxon>
        <taxon>Enterobacterales</taxon>
        <taxon>Morganellaceae</taxon>
        <taxon>Arsenophonus</taxon>
    </lineage>
</organism>
<dbReference type="Proteomes" id="UP001177592">
    <property type="component" value="Plasmid paNv_CAN1"/>
</dbReference>
<geneLocation type="plasmid" evidence="1 2">
    <name>paNv_CAN1</name>
</geneLocation>